<accession>A0A8S9Z993</accession>
<gene>
    <name evidence="1" type="ORF">EG68_00424</name>
</gene>
<name>A0A8S9Z993_9TREM</name>
<organism evidence="1 2">
    <name type="scientific">Paragonimus skrjabini miyazakii</name>
    <dbReference type="NCBI Taxonomy" id="59628"/>
    <lineage>
        <taxon>Eukaryota</taxon>
        <taxon>Metazoa</taxon>
        <taxon>Spiralia</taxon>
        <taxon>Lophotrochozoa</taxon>
        <taxon>Platyhelminthes</taxon>
        <taxon>Trematoda</taxon>
        <taxon>Digenea</taxon>
        <taxon>Plagiorchiida</taxon>
        <taxon>Troglotremata</taxon>
        <taxon>Troglotrematidae</taxon>
        <taxon>Paragonimus</taxon>
    </lineage>
</organism>
<protein>
    <submittedName>
        <fullName evidence="1">Uncharacterized protein</fullName>
    </submittedName>
</protein>
<dbReference type="Proteomes" id="UP000822476">
    <property type="component" value="Unassembled WGS sequence"/>
</dbReference>
<reference evidence="1" key="1">
    <citation type="submission" date="2019-07" db="EMBL/GenBank/DDBJ databases">
        <title>Annotation for the trematode Paragonimus miyazaki's.</title>
        <authorList>
            <person name="Choi Y.-J."/>
        </authorList>
    </citation>
    <scope>NUCLEOTIDE SEQUENCE</scope>
    <source>
        <strain evidence="1">Japan</strain>
    </source>
</reference>
<sequence length="71" mass="8085">MSCGECNWKTARMSLLIYEVPRNVFSDIQLRFEIHGLHRLATLLSKSAIMSSLHEPSEINECSLGIIKPRI</sequence>
<comment type="caution">
    <text evidence="1">The sequence shown here is derived from an EMBL/GenBank/DDBJ whole genome shotgun (WGS) entry which is preliminary data.</text>
</comment>
<dbReference type="AlphaFoldDB" id="A0A8S9Z993"/>
<keyword evidence="2" id="KW-1185">Reference proteome</keyword>
<evidence type="ECO:0000313" key="2">
    <source>
        <dbReference type="Proteomes" id="UP000822476"/>
    </source>
</evidence>
<proteinExistence type="predicted"/>
<dbReference type="EMBL" id="JTDE01000132">
    <property type="protein sequence ID" value="KAF7262216.1"/>
    <property type="molecule type" value="Genomic_DNA"/>
</dbReference>
<evidence type="ECO:0000313" key="1">
    <source>
        <dbReference type="EMBL" id="KAF7262216.1"/>
    </source>
</evidence>